<dbReference type="Proteomes" id="UP001386955">
    <property type="component" value="Unassembled WGS sequence"/>
</dbReference>
<comment type="caution">
    <text evidence="8">Lacks conserved residue(s) required for the propagation of feature annotation.</text>
</comment>
<keyword evidence="5 8" id="KW-1133">Transmembrane helix</keyword>
<evidence type="ECO:0000256" key="7">
    <source>
        <dbReference type="ARBA" id="ARBA00023136"/>
    </source>
</evidence>
<feature type="signal peptide" evidence="10">
    <location>
        <begin position="1"/>
        <end position="29"/>
    </location>
</feature>
<keyword evidence="4 8" id="KW-0812">Transmembrane</keyword>
<comment type="similarity">
    <text evidence="2 8">Belongs to the ZIP transporter (TC 2.A.5) family.</text>
</comment>
<comment type="caution">
    <text evidence="11">The sequence shown here is derived from an EMBL/GenBank/DDBJ whole genome shotgun (WGS) entry which is preliminary data.</text>
</comment>
<gene>
    <name evidence="11" type="ORF">VNO78_11994</name>
</gene>
<keyword evidence="3 8" id="KW-0813">Transport</keyword>
<evidence type="ECO:0000256" key="4">
    <source>
        <dbReference type="ARBA" id="ARBA00022692"/>
    </source>
</evidence>
<evidence type="ECO:0000256" key="3">
    <source>
        <dbReference type="ARBA" id="ARBA00022448"/>
    </source>
</evidence>
<feature type="transmembrane region" description="Helical" evidence="8">
    <location>
        <begin position="123"/>
        <end position="148"/>
    </location>
</feature>
<proteinExistence type="inferred from homology"/>
<evidence type="ECO:0000256" key="2">
    <source>
        <dbReference type="ARBA" id="ARBA00006939"/>
    </source>
</evidence>
<dbReference type="InterPro" id="IPR003689">
    <property type="entry name" value="ZIP"/>
</dbReference>
<evidence type="ECO:0000313" key="11">
    <source>
        <dbReference type="EMBL" id="KAK7400714.1"/>
    </source>
</evidence>
<accession>A0AAN9SUS0</accession>
<keyword evidence="12" id="KW-1185">Reference proteome</keyword>
<dbReference type="GO" id="GO:0005886">
    <property type="term" value="C:plasma membrane"/>
    <property type="evidence" value="ECO:0007669"/>
    <property type="project" value="TreeGrafter"/>
</dbReference>
<dbReference type="InterPro" id="IPR004698">
    <property type="entry name" value="Zn/Fe_permease_fun/pln"/>
</dbReference>
<feature type="transmembrane region" description="Helical" evidence="8">
    <location>
        <begin position="351"/>
        <end position="370"/>
    </location>
</feature>
<protein>
    <submittedName>
        <fullName evidence="11">Uncharacterized protein</fullName>
    </submittedName>
</protein>
<dbReference type="GO" id="GO:0005385">
    <property type="term" value="F:zinc ion transmembrane transporter activity"/>
    <property type="evidence" value="ECO:0007669"/>
    <property type="project" value="InterPro"/>
</dbReference>
<feature type="transmembrane region" description="Helical" evidence="8">
    <location>
        <begin position="217"/>
        <end position="237"/>
    </location>
</feature>
<reference evidence="11 12" key="1">
    <citation type="submission" date="2024-01" db="EMBL/GenBank/DDBJ databases">
        <title>The genomes of 5 underutilized Papilionoideae crops provide insights into root nodulation and disease resistanc.</title>
        <authorList>
            <person name="Jiang F."/>
        </authorList>
    </citation>
    <scope>NUCLEOTIDE SEQUENCE [LARGE SCALE GENOMIC DNA]</scope>
    <source>
        <strain evidence="11">DUOXIRENSHENG_FW03</strain>
        <tissue evidence="11">Leaves</tissue>
    </source>
</reference>
<feature type="transmembrane region" description="Helical" evidence="8">
    <location>
        <begin position="309"/>
        <end position="330"/>
    </location>
</feature>
<feature type="transmembrane region" description="Helical" evidence="8">
    <location>
        <begin position="82"/>
        <end position="103"/>
    </location>
</feature>
<dbReference type="EMBL" id="JAYMYS010000003">
    <property type="protein sequence ID" value="KAK7400714.1"/>
    <property type="molecule type" value="Genomic_DNA"/>
</dbReference>
<evidence type="ECO:0000256" key="8">
    <source>
        <dbReference type="RuleBase" id="RU362088"/>
    </source>
</evidence>
<evidence type="ECO:0000256" key="5">
    <source>
        <dbReference type="ARBA" id="ARBA00022989"/>
    </source>
</evidence>
<dbReference type="NCBIfam" id="TIGR00820">
    <property type="entry name" value="zip"/>
    <property type="match status" value="1"/>
</dbReference>
<feature type="chain" id="PRO_5042933846" evidence="10">
    <location>
        <begin position="30"/>
        <end position="371"/>
    </location>
</feature>
<keyword evidence="6 8" id="KW-0406">Ion transport</keyword>
<dbReference type="PANTHER" id="PTHR11040">
    <property type="entry name" value="ZINC/IRON TRANSPORTER"/>
    <property type="match status" value="1"/>
</dbReference>
<evidence type="ECO:0000256" key="6">
    <source>
        <dbReference type="ARBA" id="ARBA00023065"/>
    </source>
</evidence>
<feature type="region of interest" description="Disordered" evidence="9">
    <location>
        <begin position="180"/>
        <end position="205"/>
    </location>
</feature>
<evidence type="ECO:0000256" key="10">
    <source>
        <dbReference type="SAM" id="SignalP"/>
    </source>
</evidence>
<evidence type="ECO:0000256" key="1">
    <source>
        <dbReference type="ARBA" id="ARBA00004141"/>
    </source>
</evidence>
<sequence length="371" mass="40196">MATSTRRTLMKVMLLLFIIFSLLIPETLAECEAESSNSCNDKKKALPLKVIAILTILVSSIIGVCLPLVTRSVPALSPENDLFIVVKCFAAGIILGTGFMHVLPDSFDMLWSDCLKEKPWHQFPFSGLVAMYSAVVTMMVDSLATSFYTKRVRARTSGVVNPATDREMGTAVNFGHFHGHQHHNHNHNHNDHDDHGDEVKSEGDGKDESQQLLRYRVVAMVLELGIVVHSVVIGLGVGASNNTCTIKGLIAALCFHQMFEGMGLGGCILQAEYKFAKKAIMVFFFSVTTPFGIGLGIAMSTTYKENSPSALITVGLLNASSAGLLIYMALVDLLSADFMSPKLQGSITLQLKSYVAVFLGAGGMSLMAKWA</sequence>
<evidence type="ECO:0000313" key="12">
    <source>
        <dbReference type="Proteomes" id="UP001386955"/>
    </source>
</evidence>
<dbReference type="PANTHER" id="PTHR11040:SF48">
    <property type="entry name" value="ZINC TRANSPORTER 10-RELATED"/>
    <property type="match status" value="1"/>
</dbReference>
<keyword evidence="7 8" id="KW-0472">Membrane</keyword>
<comment type="subcellular location">
    <subcellularLocation>
        <location evidence="1 8">Membrane</location>
        <topology evidence="1 8">Multi-pass membrane protein</topology>
    </subcellularLocation>
</comment>
<feature type="transmembrane region" description="Helical" evidence="8">
    <location>
        <begin position="281"/>
        <end position="303"/>
    </location>
</feature>
<name>A0AAN9SUS0_PSOTE</name>
<keyword evidence="10" id="KW-0732">Signal</keyword>
<feature type="transmembrane region" description="Helical" evidence="8">
    <location>
        <begin position="45"/>
        <end position="70"/>
    </location>
</feature>
<feature type="compositionally biased region" description="Basic and acidic residues" evidence="9">
    <location>
        <begin position="188"/>
        <end position="205"/>
    </location>
</feature>
<evidence type="ECO:0000256" key="9">
    <source>
        <dbReference type="SAM" id="MobiDB-lite"/>
    </source>
</evidence>
<dbReference type="AlphaFoldDB" id="A0AAN9SUS0"/>
<organism evidence="11 12">
    <name type="scientific">Psophocarpus tetragonolobus</name>
    <name type="common">Winged bean</name>
    <name type="synonym">Dolichos tetragonolobus</name>
    <dbReference type="NCBI Taxonomy" id="3891"/>
    <lineage>
        <taxon>Eukaryota</taxon>
        <taxon>Viridiplantae</taxon>
        <taxon>Streptophyta</taxon>
        <taxon>Embryophyta</taxon>
        <taxon>Tracheophyta</taxon>
        <taxon>Spermatophyta</taxon>
        <taxon>Magnoliopsida</taxon>
        <taxon>eudicotyledons</taxon>
        <taxon>Gunneridae</taxon>
        <taxon>Pentapetalae</taxon>
        <taxon>rosids</taxon>
        <taxon>fabids</taxon>
        <taxon>Fabales</taxon>
        <taxon>Fabaceae</taxon>
        <taxon>Papilionoideae</taxon>
        <taxon>50 kb inversion clade</taxon>
        <taxon>NPAAA clade</taxon>
        <taxon>indigoferoid/millettioid clade</taxon>
        <taxon>Phaseoleae</taxon>
        <taxon>Psophocarpus</taxon>
    </lineage>
</organism>
<dbReference type="Pfam" id="PF02535">
    <property type="entry name" value="Zip"/>
    <property type="match status" value="1"/>
</dbReference>